<dbReference type="InParanoid" id="E4XDV8"/>
<feature type="region of interest" description="Disordered" evidence="2">
    <location>
        <begin position="17"/>
        <end position="61"/>
    </location>
</feature>
<feature type="domain" description="PLAT" evidence="4">
    <location>
        <begin position="91"/>
        <end position="203"/>
    </location>
</feature>
<evidence type="ECO:0000313" key="6">
    <source>
        <dbReference type="Proteomes" id="UP000001307"/>
    </source>
</evidence>
<evidence type="ECO:0000259" key="4">
    <source>
        <dbReference type="PROSITE" id="PS50095"/>
    </source>
</evidence>
<evidence type="ECO:0000313" key="5">
    <source>
        <dbReference type="EMBL" id="CBY19347.1"/>
    </source>
</evidence>
<gene>
    <name evidence="5" type="ORF">GSOID_T00008357001</name>
</gene>
<dbReference type="Proteomes" id="UP000001307">
    <property type="component" value="Unassembled WGS sequence"/>
</dbReference>
<dbReference type="InterPro" id="IPR036392">
    <property type="entry name" value="PLAT/LH2_dom_sf"/>
</dbReference>
<sequence length="206" mass="22176">MKICVLFLNAVVAAETVSPEATDSPSTTQATSTSSELLKTDASSSIAASSTTSLLDPQTLEETEEVISEAVTETAATEETPSCPAVIAESVEYKMKITTTGDLFAGTDDPVYIMFNGENVSTNLVQIPEDPKSSDFERGQTDEFDVTVTGVDDIKSATIIKPGNDRWYVEDFSLTLGNSTIEFDCFKTRVDGSQKPLVCMPKENTE</sequence>
<dbReference type="PROSITE" id="PS50095">
    <property type="entry name" value="PLAT"/>
    <property type="match status" value="1"/>
</dbReference>
<evidence type="ECO:0000256" key="2">
    <source>
        <dbReference type="SAM" id="MobiDB-lite"/>
    </source>
</evidence>
<dbReference type="InterPro" id="IPR001024">
    <property type="entry name" value="PLAT/LH2_dom"/>
</dbReference>
<organism evidence="5">
    <name type="scientific">Oikopleura dioica</name>
    <name type="common">Tunicate</name>
    <dbReference type="NCBI Taxonomy" id="34765"/>
    <lineage>
        <taxon>Eukaryota</taxon>
        <taxon>Metazoa</taxon>
        <taxon>Chordata</taxon>
        <taxon>Tunicata</taxon>
        <taxon>Appendicularia</taxon>
        <taxon>Copelata</taxon>
        <taxon>Oikopleuridae</taxon>
        <taxon>Oikopleura</taxon>
    </lineage>
</organism>
<feature type="compositionally biased region" description="Low complexity" evidence="2">
    <location>
        <begin position="22"/>
        <end position="53"/>
    </location>
</feature>
<reference evidence="5" key="1">
    <citation type="journal article" date="2010" name="Science">
        <title>Plasticity of animal genome architecture unmasked by rapid evolution of a pelagic tunicate.</title>
        <authorList>
            <person name="Denoeud F."/>
            <person name="Henriet S."/>
            <person name="Mungpakdee S."/>
            <person name="Aury J.M."/>
            <person name="Da Silva C."/>
            <person name="Brinkmann H."/>
            <person name="Mikhaleva J."/>
            <person name="Olsen L.C."/>
            <person name="Jubin C."/>
            <person name="Canestro C."/>
            <person name="Bouquet J.M."/>
            <person name="Danks G."/>
            <person name="Poulain J."/>
            <person name="Campsteijn C."/>
            <person name="Adamski M."/>
            <person name="Cross I."/>
            <person name="Yadetie F."/>
            <person name="Muffato M."/>
            <person name="Louis A."/>
            <person name="Butcher S."/>
            <person name="Tsagkogeorga G."/>
            <person name="Konrad A."/>
            <person name="Singh S."/>
            <person name="Jensen M.F."/>
            <person name="Cong E.H."/>
            <person name="Eikeseth-Otteraa H."/>
            <person name="Noel B."/>
            <person name="Anthouard V."/>
            <person name="Porcel B.M."/>
            <person name="Kachouri-Lafond R."/>
            <person name="Nishino A."/>
            <person name="Ugolini M."/>
            <person name="Chourrout P."/>
            <person name="Nishida H."/>
            <person name="Aasland R."/>
            <person name="Huzurbazar S."/>
            <person name="Westhof E."/>
            <person name="Delsuc F."/>
            <person name="Lehrach H."/>
            <person name="Reinhardt R."/>
            <person name="Weissenbach J."/>
            <person name="Roy S.W."/>
            <person name="Artiguenave F."/>
            <person name="Postlethwait J.H."/>
            <person name="Manak J.R."/>
            <person name="Thompson E.M."/>
            <person name="Jaillon O."/>
            <person name="Du Pasquier L."/>
            <person name="Boudinot P."/>
            <person name="Liberles D.A."/>
            <person name="Volff J.N."/>
            <person name="Philippe H."/>
            <person name="Lenhard B."/>
            <person name="Roest Crollius H."/>
            <person name="Wincker P."/>
            <person name="Chourrout D."/>
        </authorList>
    </citation>
    <scope>NUCLEOTIDE SEQUENCE [LARGE SCALE GENOMIC DNA]</scope>
</reference>
<dbReference type="SUPFAM" id="SSF49723">
    <property type="entry name" value="Lipase/lipooxygenase domain (PLAT/LH2 domain)"/>
    <property type="match status" value="1"/>
</dbReference>
<accession>E4XDV8</accession>
<dbReference type="EMBL" id="FN653040">
    <property type="protein sequence ID" value="CBY19347.1"/>
    <property type="molecule type" value="Genomic_DNA"/>
</dbReference>
<dbReference type="AlphaFoldDB" id="E4XDV8"/>
<protein>
    <recommendedName>
        <fullName evidence="4">PLAT domain-containing protein</fullName>
    </recommendedName>
</protein>
<dbReference type="OrthoDB" id="10401208at2759"/>
<feature type="chain" id="PRO_5003192863" description="PLAT domain-containing protein" evidence="3">
    <location>
        <begin position="17"/>
        <end position="206"/>
    </location>
</feature>
<evidence type="ECO:0000256" key="1">
    <source>
        <dbReference type="PROSITE-ProRule" id="PRU00152"/>
    </source>
</evidence>
<keyword evidence="6" id="KW-1185">Reference proteome</keyword>
<dbReference type="Pfam" id="PF01477">
    <property type="entry name" value="PLAT"/>
    <property type="match status" value="1"/>
</dbReference>
<evidence type="ECO:0000256" key="3">
    <source>
        <dbReference type="SAM" id="SignalP"/>
    </source>
</evidence>
<feature type="signal peptide" evidence="3">
    <location>
        <begin position="1"/>
        <end position="16"/>
    </location>
</feature>
<name>E4XDV8_OIKDI</name>
<dbReference type="Gene3D" id="2.40.180.10">
    <property type="entry name" value="Catalase core domain"/>
    <property type="match status" value="1"/>
</dbReference>
<proteinExistence type="predicted"/>
<keyword evidence="3" id="KW-0732">Signal</keyword>
<comment type="caution">
    <text evidence="1">Lacks conserved residue(s) required for the propagation of feature annotation.</text>
</comment>